<dbReference type="NCBIfam" id="TIGR01558">
    <property type="entry name" value="sm_term_P27"/>
    <property type="match status" value="1"/>
</dbReference>
<accession>A0A4Y3VDB0</accession>
<evidence type="ECO:0000256" key="1">
    <source>
        <dbReference type="SAM" id="MobiDB-lite"/>
    </source>
</evidence>
<gene>
    <name evidence="2" type="ORF">SSP24_06210</name>
</gene>
<dbReference type="InterPro" id="IPR006448">
    <property type="entry name" value="Phage_term_ssu_P27"/>
</dbReference>
<keyword evidence="3" id="KW-1185">Reference proteome</keyword>
<dbReference type="AlphaFoldDB" id="A0A4Y3VDB0"/>
<reference evidence="2 3" key="1">
    <citation type="submission" date="2019-06" db="EMBL/GenBank/DDBJ databases">
        <title>Whole genome shotgun sequence of Streptomyces spinoverrucosus NBRC 14228.</title>
        <authorList>
            <person name="Hosoyama A."/>
            <person name="Uohara A."/>
            <person name="Ohji S."/>
            <person name="Ichikawa N."/>
        </authorList>
    </citation>
    <scope>NUCLEOTIDE SEQUENCE [LARGE SCALE GENOMIC DNA]</scope>
    <source>
        <strain evidence="2 3">NBRC 14228</strain>
    </source>
</reference>
<evidence type="ECO:0008006" key="4">
    <source>
        <dbReference type="Google" id="ProtNLM"/>
    </source>
</evidence>
<dbReference type="EMBL" id="BJND01000005">
    <property type="protein sequence ID" value="GEC02966.1"/>
    <property type="molecule type" value="Genomic_DNA"/>
</dbReference>
<organism evidence="2 3">
    <name type="scientific">Streptomyces spinoverrucosus</name>
    <dbReference type="NCBI Taxonomy" id="284043"/>
    <lineage>
        <taxon>Bacteria</taxon>
        <taxon>Bacillati</taxon>
        <taxon>Actinomycetota</taxon>
        <taxon>Actinomycetes</taxon>
        <taxon>Kitasatosporales</taxon>
        <taxon>Streptomycetaceae</taxon>
        <taxon>Streptomyces</taxon>
    </lineage>
</organism>
<feature type="region of interest" description="Disordered" evidence="1">
    <location>
        <begin position="141"/>
        <end position="160"/>
    </location>
</feature>
<evidence type="ECO:0000313" key="2">
    <source>
        <dbReference type="EMBL" id="GEC02966.1"/>
    </source>
</evidence>
<sequence>MGQRGPAGKPTALRVLHGDRKDRINTDEPQPDVGEVLPPDWLSDAALEVWEQFAGDLEAKRVLTPWDTEAFANWCDAVARRRDAAEHVEEEGAVVELPVFNKNGDLVGHRRGKNPWLMALDAADAQVQRYGARFGLTPSDRAQLKIPNQGDGKSAERLLS</sequence>
<evidence type="ECO:0000313" key="3">
    <source>
        <dbReference type="Proteomes" id="UP000317881"/>
    </source>
</evidence>
<dbReference type="Pfam" id="PF05119">
    <property type="entry name" value="Terminase_4"/>
    <property type="match status" value="1"/>
</dbReference>
<feature type="region of interest" description="Disordered" evidence="1">
    <location>
        <begin position="1"/>
        <end position="35"/>
    </location>
</feature>
<dbReference type="Proteomes" id="UP000317881">
    <property type="component" value="Unassembled WGS sequence"/>
</dbReference>
<feature type="compositionally biased region" description="Basic and acidic residues" evidence="1">
    <location>
        <begin position="16"/>
        <end position="26"/>
    </location>
</feature>
<comment type="caution">
    <text evidence="2">The sequence shown here is derived from an EMBL/GenBank/DDBJ whole genome shotgun (WGS) entry which is preliminary data.</text>
</comment>
<name>A0A4Y3VDB0_9ACTN</name>
<dbReference type="OrthoDB" id="964746at2"/>
<protein>
    <recommendedName>
        <fullName evidence="4">Terminase</fullName>
    </recommendedName>
</protein>
<dbReference type="RefSeq" id="WP_141307182.1">
    <property type="nucleotide sequence ID" value="NZ_BJND01000005.1"/>
</dbReference>
<proteinExistence type="predicted"/>